<organism evidence="7 8">
    <name type="scientific">Actinomadura rubrobrunea</name>
    <dbReference type="NCBI Taxonomy" id="115335"/>
    <lineage>
        <taxon>Bacteria</taxon>
        <taxon>Bacillati</taxon>
        <taxon>Actinomycetota</taxon>
        <taxon>Actinomycetes</taxon>
        <taxon>Streptosporangiales</taxon>
        <taxon>Thermomonosporaceae</taxon>
        <taxon>Actinomadura</taxon>
    </lineage>
</organism>
<keyword evidence="2 4" id="KW-0472">Membrane</keyword>
<dbReference type="PANTHER" id="PTHR30329">
    <property type="entry name" value="STATOR ELEMENT OF FLAGELLAR MOTOR COMPLEX"/>
    <property type="match status" value="1"/>
</dbReference>
<proteinExistence type="predicted"/>
<dbReference type="InterPro" id="IPR006665">
    <property type="entry name" value="OmpA-like"/>
</dbReference>
<evidence type="ECO:0000256" key="1">
    <source>
        <dbReference type="ARBA" id="ARBA00004442"/>
    </source>
</evidence>
<protein>
    <recommendedName>
        <fullName evidence="6">OmpA-like domain-containing protein</fullName>
    </recommendedName>
</protein>
<reference evidence="7" key="1">
    <citation type="submission" date="2023-02" db="EMBL/GenBank/DDBJ databases">
        <title>Actinomadura rubrobrunea NBRC 14622.</title>
        <authorList>
            <person name="Ichikawa N."/>
            <person name="Sato H."/>
            <person name="Tonouchi N."/>
        </authorList>
    </citation>
    <scope>NUCLEOTIDE SEQUENCE</scope>
    <source>
        <strain evidence="7">NBRC 14622</strain>
    </source>
</reference>
<dbReference type="Proteomes" id="UP001165124">
    <property type="component" value="Unassembled WGS sequence"/>
</dbReference>
<keyword evidence="8" id="KW-1185">Reference proteome</keyword>
<dbReference type="InterPro" id="IPR036737">
    <property type="entry name" value="OmpA-like_sf"/>
</dbReference>
<dbReference type="PRINTS" id="PR01021">
    <property type="entry name" value="OMPADOMAIN"/>
</dbReference>
<dbReference type="SUPFAM" id="SSF103088">
    <property type="entry name" value="OmpA-like"/>
    <property type="match status" value="1"/>
</dbReference>
<dbReference type="AlphaFoldDB" id="A0A9W6PWD1"/>
<evidence type="ECO:0000256" key="5">
    <source>
        <dbReference type="SAM" id="MobiDB-lite"/>
    </source>
</evidence>
<gene>
    <name evidence="7" type="ORF">Arub01_22460</name>
</gene>
<evidence type="ECO:0000259" key="6">
    <source>
        <dbReference type="PROSITE" id="PS51123"/>
    </source>
</evidence>
<dbReference type="InterPro" id="IPR006664">
    <property type="entry name" value="OMP_bac"/>
</dbReference>
<feature type="domain" description="OmpA-like" evidence="6">
    <location>
        <begin position="255"/>
        <end position="380"/>
    </location>
</feature>
<comment type="caution">
    <text evidence="7">The sequence shown here is derived from an EMBL/GenBank/DDBJ whole genome shotgun (WGS) entry which is preliminary data.</text>
</comment>
<dbReference type="GO" id="GO:0009279">
    <property type="term" value="C:cell outer membrane"/>
    <property type="evidence" value="ECO:0007669"/>
    <property type="project" value="UniProtKB-SubCell"/>
</dbReference>
<sequence length="380" mass="39444">MAMMGLVSLVAAGCGGVKTEDSDGKAAAASSRPSATATPTAAPGAGTPEPKSCPRGGKLIPAVEIPAVRTKPVHIPEARIGGEVIPAVTIPGVNIPAQRVPAQCVTVHEAPGGCLGAVEIPPTMIPAVEIPAVEIPGVDAGGIHLKPERKEAVRQEAVYQRGASVPEVCQEKPGPEGGYVPGVYRPPLYRAPVYRPPLYRGPLYRPGACNDNGECIPSVSVPSVSVPSVSVPSVSFPSASLRSRTVGRTEVFEDKSQVAFRMDADVLFEFGKADIRPQAAAELAKVAAAIKKEAPADAQVRVDGHTDAKGDAAANLELSRRRAQAVADWLATRGGIPRSRLKVTGYGETKPAAPNTNADGSDNPRGRAKNRRVVISVGRD</sequence>
<evidence type="ECO:0000256" key="3">
    <source>
        <dbReference type="ARBA" id="ARBA00023237"/>
    </source>
</evidence>
<evidence type="ECO:0000256" key="2">
    <source>
        <dbReference type="ARBA" id="ARBA00023136"/>
    </source>
</evidence>
<dbReference type="Gene3D" id="3.30.1330.60">
    <property type="entry name" value="OmpA-like domain"/>
    <property type="match status" value="1"/>
</dbReference>
<dbReference type="InterPro" id="IPR050330">
    <property type="entry name" value="Bact_OuterMem_StrucFunc"/>
</dbReference>
<name>A0A9W6PWD1_9ACTN</name>
<feature type="region of interest" description="Disordered" evidence="5">
    <location>
        <begin position="341"/>
        <end position="380"/>
    </location>
</feature>
<dbReference type="CDD" id="cd07185">
    <property type="entry name" value="OmpA_C-like"/>
    <property type="match status" value="1"/>
</dbReference>
<evidence type="ECO:0000256" key="4">
    <source>
        <dbReference type="PROSITE-ProRule" id="PRU00473"/>
    </source>
</evidence>
<accession>A0A9W6PWD1</accession>
<comment type="subcellular location">
    <subcellularLocation>
        <location evidence="1">Cell outer membrane</location>
    </subcellularLocation>
</comment>
<keyword evidence="3" id="KW-0998">Cell outer membrane</keyword>
<feature type="region of interest" description="Disordered" evidence="5">
    <location>
        <begin position="20"/>
        <end position="58"/>
    </location>
</feature>
<dbReference type="EMBL" id="BSRZ01000004">
    <property type="protein sequence ID" value="GLW64002.1"/>
    <property type="molecule type" value="Genomic_DNA"/>
</dbReference>
<dbReference type="Pfam" id="PF00691">
    <property type="entry name" value="OmpA"/>
    <property type="match status" value="1"/>
</dbReference>
<dbReference type="PROSITE" id="PS51123">
    <property type="entry name" value="OMPA_2"/>
    <property type="match status" value="1"/>
</dbReference>
<feature type="compositionally biased region" description="Low complexity" evidence="5">
    <location>
        <begin position="26"/>
        <end position="48"/>
    </location>
</feature>
<evidence type="ECO:0000313" key="7">
    <source>
        <dbReference type="EMBL" id="GLW64002.1"/>
    </source>
</evidence>
<evidence type="ECO:0000313" key="8">
    <source>
        <dbReference type="Proteomes" id="UP001165124"/>
    </source>
</evidence>
<dbReference type="PANTHER" id="PTHR30329:SF21">
    <property type="entry name" value="LIPOPROTEIN YIAD-RELATED"/>
    <property type="match status" value="1"/>
</dbReference>